<evidence type="ECO:0000313" key="11">
    <source>
        <dbReference type="Proteomes" id="UP000034287"/>
    </source>
</evidence>
<name>A0A0M2SNV0_9STAP</name>
<accession>A0A0M2SNV0</accession>
<dbReference type="SUPFAM" id="SSF63380">
    <property type="entry name" value="Riboflavin synthase domain-like"/>
    <property type="match status" value="1"/>
</dbReference>
<dbReference type="SUPFAM" id="SSF52343">
    <property type="entry name" value="Ferredoxin reductase-like, C-terminal NADP-linked domain"/>
    <property type="match status" value="1"/>
</dbReference>
<protein>
    <recommendedName>
        <fullName evidence="9">FAD-binding FR-type domain-containing protein</fullName>
    </recommendedName>
</protein>
<keyword evidence="8" id="KW-0411">Iron-sulfur</keyword>
<dbReference type="RefSeq" id="WP_046515267.1">
    <property type="nucleotide sequence ID" value="NZ_LAYZ01000004.1"/>
</dbReference>
<reference evidence="10 11" key="1">
    <citation type="submission" date="2015-04" db="EMBL/GenBank/DDBJ databases">
        <title>Taxonomic description and genome sequence of Salinicoccus sediminis sp. nov., a novel hyper halotolerant bacterium isolated from marine sediment.</title>
        <authorList>
            <person name="Mathan Kumar R."/>
            <person name="Kaur G."/>
            <person name="Kumar N."/>
            <person name="Kumar A."/>
            <person name="Singh N.K."/>
            <person name="Kaur N."/>
            <person name="Mayilraj S."/>
        </authorList>
    </citation>
    <scope>NUCLEOTIDE SEQUENCE [LARGE SCALE GENOMIC DNA]</scope>
    <source>
        <strain evidence="10 11">SV-16</strain>
    </source>
</reference>
<evidence type="ECO:0000256" key="3">
    <source>
        <dbReference type="ARBA" id="ARBA00022714"/>
    </source>
</evidence>
<dbReference type="GO" id="GO:0016491">
    <property type="term" value="F:oxidoreductase activity"/>
    <property type="evidence" value="ECO:0007669"/>
    <property type="project" value="UniProtKB-KW"/>
</dbReference>
<dbReference type="CDD" id="cd00322">
    <property type="entry name" value="FNR_like"/>
    <property type="match status" value="1"/>
</dbReference>
<dbReference type="GO" id="GO:0050660">
    <property type="term" value="F:flavin adenine dinucleotide binding"/>
    <property type="evidence" value="ECO:0007669"/>
    <property type="project" value="TreeGrafter"/>
</dbReference>
<evidence type="ECO:0000256" key="8">
    <source>
        <dbReference type="ARBA" id="ARBA00023014"/>
    </source>
</evidence>
<evidence type="ECO:0000256" key="6">
    <source>
        <dbReference type="ARBA" id="ARBA00023002"/>
    </source>
</evidence>
<gene>
    <name evidence="10" type="ORF">WN59_07630</name>
</gene>
<keyword evidence="6" id="KW-0560">Oxidoreductase</keyword>
<dbReference type="InterPro" id="IPR039261">
    <property type="entry name" value="FNR_nucleotide-bd"/>
</dbReference>
<dbReference type="AlphaFoldDB" id="A0A0M2SNV0"/>
<dbReference type="PATRIC" id="fig|1432562.3.peg.1522"/>
<dbReference type="PANTHER" id="PTHR47354">
    <property type="entry name" value="NADH OXIDOREDUCTASE HCR"/>
    <property type="match status" value="1"/>
</dbReference>
<evidence type="ECO:0000313" key="10">
    <source>
        <dbReference type="EMBL" id="KKK34587.1"/>
    </source>
</evidence>
<sequence length="233" mass="25764">MGFLKDAAAVFKKKELIFKERRQISGDVYTFSFEKPEGVSWQAGQHGLFTITHRKVKPPTKPFTISSSPREDVIEVTTRIDDRPSDYKQALLELEPGMEMTMSGPAGSFHTDGGERTVFIAGGIGITPFHAMLSELADADIRVETPPVLLYVDGEGKFTYSGELSDISDRGIAEVRFIESSEGLHKELELLEGADVEKYLIAGPYSMVESVSKHLTGTGVPKKNIRKETFIGY</sequence>
<evidence type="ECO:0000256" key="4">
    <source>
        <dbReference type="ARBA" id="ARBA00022723"/>
    </source>
</evidence>
<evidence type="ECO:0000256" key="7">
    <source>
        <dbReference type="ARBA" id="ARBA00023004"/>
    </source>
</evidence>
<evidence type="ECO:0000259" key="9">
    <source>
        <dbReference type="PROSITE" id="PS51384"/>
    </source>
</evidence>
<keyword evidence="7" id="KW-0408">Iron</keyword>
<dbReference type="Proteomes" id="UP000034287">
    <property type="component" value="Unassembled WGS sequence"/>
</dbReference>
<organism evidence="10 11">
    <name type="scientific">Salinicoccus sediminis</name>
    <dbReference type="NCBI Taxonomy" id="1432562"/>
    <lineage>
        <taxon>Bacteria</taxon>
        <taxon>Bacillati</taxon>
        <taxon>Bacillota</taxon>
        <taxon>Bacilli</taxon>
        <taxon>Bacillales</taxon>
        <taxon>Staphylococcaceae</taxon>
        <taxon>Salinicoccus</taxon>
    </lineage>
</organism>
<evidence type="ECO:0000256" key="1">
    <source>
        <dbReference type="ARBA" id="ARBA00001974"/>
    </source>
</evidence>
<dbReference type="EMBL" id="LAYZ01000004">
    <property type="protein sequence ID" value="KKK34587.1"/>
    <property type="molecule type" value="Genomic_DNA"/>
</dbReference>
<dbReference type="InterPro" id="IPR050415">
    <property type="entry name" value="MRET"/>
</dbReference>
<proteinExistence type="predicted"/>
<dbReference type="PANTHER" id="PTHR47354:SF8">
    <property type="entry name" value="1,2-PHENYLACETYL-COA EPOXIDASE, SUBUNIT E"/>
    <property type="match status" value="1"/>
</dbReference>
<comment type="caution">
    <text evidence="10">The sequence shown here is derived from an EMBL/GenBank/DDBJ whole genome shotgun (WGS) entry which is preliminary data.</text>
</comment>
<dbReference type="InterPro" id="IPR013112">
    <property type="entry name" value="FAD-bd_8"/>
</dbReference>
<dbReference type="STRING" id="1432562.WN59_07630"/>
<dbReference type="Gene3D" id="3.40.50.80">
    <property type="entry name" value="Nucleotide-binding domain of ferredoxin-NADP reductase (FNR) module"/>
    <property type="match status" value="1"/>
</dbReference>
<evidence type="ECO:0000256" key="2">
    <source>
        <dbReference type="ARBA" id="ARBA00022630"/>
    </source>
</evidence>
<comment type="cofactor">
    <cofactor evidence="1">
        <name>FAD</name>
        <dbReference type="ChEBI" id="CHEBI:57692"/>
    </cofactor>
</comment>
<dbReference type="GO" id="GO:0046872">
    <property type="term" value="F:metal ion binding"/>
    <property type="evidence" value="ECO:0007669"/>
    <property type="project" value="UniProtKB-KW"/>
</dbReference>
<keyword evidence="2" id="KW-0285">Flavoprotein</keyword>
<dbReference type="PROSITE" id="PS51384">
    <property type="entry name" value="FAD_FR"/>
    <property type="match status" value="1"/>
</dbReference>
<dbReference type="InterPro" id="IPR017938">
    <property type="entry name" value="Riboflavin_synthase-like_b-brl"/>
</dbReference>
<feature type="domain" description="FAD-binding FR-type" evidence="9">
    <location>
        <begin position="11"/>
        <end position="112"/>
    </location>
</feature>
<evidence type="ECO:0000256" key="5">
    <source>
        <dbReference type="ARBA" id="ARBA00022827"/>
    </source>
</evidence>
<dbReference type="InterPro" id="IPR017927">
    <property type="entry name" value="FAD-bd_FR_type"/>
</dbReference>
<keyword evidence="4" id="KW-0479">Metal-binding</keyword>
<dbReference type="Pfam" id="PF08022">
    <property type="entry name" value="FAD_binding_8"/>
    <property type="match status" value="1"/>
</dbReference>
<dbReference type="Gene3D" id="2.40.30.10">
    <property type="entry name" value="Translation factors"/>
    <property type="match status" value="1"/>
</dbReference>
<dbReference type="GO" id="GO:0051537">
    <property type="term" value="F:2 iron, 2 sulfur cluster binding"/>
    <property type="evidence" value="ECO:0007669"/>
    <property type="project" value="UniProtKB-KW"/>
</dbReference>
<keyword evidence="3" id="KW-0001">2Fe-2S</keyword>
<keyword evidence="11" id="KW-1185">Reference proteome</keyword>
<keyword evidence="5" id="KW-0274">FAD</keyword>